<dbReference type="PANTHER" id="PTHR45716:SF2">
    <property type="entry name" value="BITESIZE, ISOFORM I"/>
    <property type="match status" value="1"/>
</dbReference>
<dbReference type="SUPFAM" id="SSF49562">
    <property type="entry name" value="C2 domain (Calcium/lipid-binding domain, CaLB)"/>
    <property type="match status" value="1"/>
</dbReference>
<evidence type="ECO:0000313" key="2">
    <source>
        <dbReference type="EMBL" id="CAD7663131.1"/>
    </source>
</evidence>
<dbReference type="Gene3D" id="2.60.40.150">
    <property type="entry name" value="C2 domain"/>
    <property type="match status" value="1"/>
</dbReference>
<organism evidence="2">
    <name type="scientific">Oppiella nova</name>
    <dbReference type="NCBI Taxonomy" id="334625"/>
    <lineage>
        <taxon>Eukaryota</taxon>
        <taxon>Metazoa</taxon>
        <taxon>Ecdysozoa</taxon>
        <taxon>Arthropoda</taxon>
        <taxon>Chelicerata</taxon>
        <taxon>Arachnida</taxon>
        <taxon>Acari</taxon>
        <taxon>Acariformes</taxon>
        <taxon>Sarcoptiformes</taxon>
        <taxon>Oribatida</taxon>
        <taxon>Brachypylina</taxon>
        <taxon>Oppioidea</taxon>
        <taxon>Oppiidae</taxon>
        <taxon>Oppiella</taxon>
    </lineage>
</organism>
<dbReference type="Pfam" id="PF00168">
    <property type="entry name" value="C2"/>
    <property type="match status" value="1"/>
</dbReference>
<gene>
    <name evidence="2" type="ORF">ONB1V03_LOCUS19691</name>
</gene>
<dbReference type="Proteomes" id="UP000728032">
    <property type="component" value="Unassembled WGS sequence"/>
</dbReference>
<name>A0A7R9MNH6_9ACAR</name>
<dbReference type="PROSITE" id="PS50004">
    <property type="entry name" value="C2"/>
    <property type="match status" value="1"/>
</dbReference>
<keyword evidence="3" id="KW-1185">Reference proteome</keyword>
<dbReference type="AlphaFoldDB" id="A0A7R9MNH6"/>
<dbReference type="PANTHER" id="PTHR45716">
    <property type="entry name" value="BITESIZE, ISOFORM I"/>
    <property type="match status" value="1"/>
</dbReference>
<sequence length="107" mass="12379">MIMHAKNLVSSRSNAPDCYVKTYLNPDPNKLTKRKTRVVNKTCHPTFMEMILYHGIPLEKLQQKTLQVSVWDYDRVTENVLIGGTHIMLNTLDLKNETCDWFALQGN</sequence>
<dbReference type="SMART" id="SM00239">
    <property type="entry name" value="C2"/>
    <property type="match status" value="1"/>
</dbReference>
<dbReference type="EMBL" id="CAJPVJ010030989">
    <property type="protein sequence ID" value="CAG2180268.1"/>
    <property type="molecule type" value="Genomic_DNA"/>
</dbReference>
<evidence type="ECO:0000313" key="3">
    <source>
        <dbReference type="Proteomes" id="UP000728032"/>
    </source>
</evidence>
<evidence type="ECO:0000259" key="1">
    <source>
        <dbReference type="PROSITE" id="PS50004"/>
    </source>
</evidence>
<reference evidence="2" key="1">
    <citation type="submission" date="2020-11" db="EMBL/GenBank/DDBJ databases">
        <authorList>
            <person name="Tran Van P."/>
        </authorList>
    </citation>
    <scope>NUCLEOTIDE SEQUENCE</scope>
</reference>
<dbReference type="InterPro" id="IPR000008">
    <property type="entry name" value="C2_dom"/>
</dbReference>
<dbReference type="InterPro" id="IPR035892">
    <property type="entry name" value="C2_domain_sf"/>
</dbReference>
<dbReference type="GO" id="GO:0006887">
    <property type="term" value="P:exocytosis"/>
    <property type="evidence" value="ECO:0007669"/>
    <property type="project" value="TreeGrafter"/>
</dbReference>
<protein>
    <recommendedName>
        <fullName evidence="1">C2 domain-containing protein</fullName>
    </recommendedName>
</protein>
<dbReference type="EMBL" id="OC945814">
    <property type="protein sequence ID" value="CAD7663131.1"/>
    <property type="molecule type" value="Genomic_DNA"/>
</dbReference>
<accession>A0A7R9MNH6</accession>
<dbReference type="GO" id="GO:0042043">
    <property type="term" value="F:neurexin family protein binding"/>
    <property type="evidence" value="ECO:0007669"/>
    <property type="project" value="TreeGrafter"/>
</dbReference>
<dbReference type="OrthoDB" id="67700at2759"/>
<proteinExistence type="predicted"/>
<feature type="domain" description="C2" evidence="1">
    <location>
        <begin position="1"/>
        <end position="102"/>
    </location>
</feature>